<dbReference type="Pfam" id="PF14022">
    <property type="entry name" value="DUF4238"/>
    <property type="match status" value="1"/>
</dbReference>
<dbReference type="InterPro" id="IPR025332">
    <property type="entry name" value="DUF4238"/>
</dbReference>
<sequence length="251" mass="28902">MLVYKYQGADELVISIINEPKPLLAVDLYKKALGPNHEKLDIINQNFLEDKYEKIETALLKTINKINKYAEGNINRLINGTFDLGDLVGFYAVQLFRSRKMRKSLGTNIKNFTIYRDGTEKRLSEEQKDNLIKVILFIESIRFANDLYNTSFSVELLLSKSEDSFITSNSPAVLLNNSKKQLSNVSEIDGFIPLSPKIGMLVRGHKPLNKNFMIRYIDSQMIRECNKITVNCADHEIYTSFNMNPSEWFNK</sequence>
<accession>A0A1H2XRN5</accession>
<evidence type="ECO:0000313" key="2">
    <source>
        <dbReference type="Proteomes" id="UP000183454"/>
    </source>
</evidence>
<dbReference type="AlphaFoldDB" id="A0A1H2XRN5"/>
<evidence type="ECO:0000313" key="1">
    <source>
        <dbReference type="EMBL" id="SDW95497.1"/>
    </source>
</evidence>
<reference evidence="1 2" key="1">
    <citation type="submission" date="2016-10" db="EMBL/GenBank/DDBJ databases">
        <authorList>
            <person name="de Groot N.N."/>
        </authorList>
    </citation>
    <scope>NUCLEOTIDE SEQUENCE [LARGE SCALE GENOMIC DNA]</scope>
    <source>
        <strain evidence="1 2">Nm110</strain>
    </source>
</reference>
<gene>
    <name evidence="1" type="ORF">SAMN05421882_10427</name>
</gene>
<dbReference type="EMBL" id="FNNH01000042">
    <property type="protein sequence ID" value="SDW95497.1"/>
    <property type="molecule type" value="Genomic_DNA"/>
</dbReference>
<protein>
    <recommendedName>
        <fullName evidence="3">DUF4238 domain-containing protein</fullName>
    </recommendedName>
</protein>
<organism evidence="1 2">
    <name type="scientific">Nitrosomonas communis</name>
    <dbReference type="NCBI Taxonomy" id="44574"/>
    <lineage>
        <taxon>Bacteria</taxon>
        <taxon>Pseudomonadati</taxon>
        <taxon>Pseudomonadota</taxon>
        <taxon>Betaproteobacteria</taxon>
        <taxon>Nitrosomonadales</taxon>
        <taxon>Nitrosomonadaceae</taxon>
        <taxon>Nitrosomonas</taxon>
    </lineage>
</organism>
<evidence type="ECO:0008006" key="3">
    <source>
        <dbReference type="Google" id="ProtNLM"/>
    </source>
</evidence>
<dbReference type="Proteomes" id="UP000183454">
    <property type="component" value="Unassembled WGS sequence"/>
</dbReference>
<name>A0A1H2XRN5_9PROT</name>
<proteinExistence type="predicted"/>